<sequence>MVKAIKIWFKIEIIVYYGSFEKSSYCLKRESNQKGIKIGRNHIKQARTGAERKQLASKQLRKDAKAIAFLQPKSKDNF</sequence>
<organism evidence="1 2">
    <name type="scientific">Brachionus plicatilis</name>
    <name type="common">Marine rotifer</name>
    <name type="synonym">Brachionus muelleri</name>
    <dbReference type="NCBI Taxonomy" id="10195"/>
    <lineage>
        <taxon>Eukaryota</taxon>
        <taxon>Metazoa</taxon>
        <taxon>Spiralia</taxon>
        <taxon>Gnathifera</taxon>
        <taxon>Rotifera</taxon>
        <taxon>Eurotatoria</taxon>
        <taxon>Monogononta</taxon>
        <taxon>Pseudotrocha</taxon>
        <taxon>Ploima</taxon>
        <taxon>Brachionidae</taxon>
        <taxon>Brachionus</taxon>
    </lineage>
</organism>
<protein>
    <submittedName>
        <fullName evidence="1">Uncharacterized protein</fullName>
    </submittedName>
</protein>
<keyword evidence="2" id="KW-1185">Reference proteome</keyword>
<name>A0A3M7SBL2_BRAPC</name>
<gene>
    <name evidence="1" type="ORF">BpHYR1_037590</name>
</gene>
<comment type="caution">
    <text evidence="1">The sequence shown here is derived from an EMBL/GenBank/DDBJ whole genome shotgun (WGS) entry which is preliminary data.</text>
</comment>
<reference evidence="1 2" key="1">
    <citation type="journal article" date="2018" name="Sci. Rep.">
        <title>Genomic signatures of local adaptation to the degree of environmental predictability in rotifers.</title>
        <authorList>
            <person name="Franch-Gras L."/>
            <person name="Hahn C."/>
            <person name="Garcia-Roger E.M."/>
            <person name="Carmona M.J."/>
            <person name="Serra M."/>
            <person name="Gomez A."/>
        </authorList>
    </citation>
    <scope>NUCLEOTIDE SEQUENCE [LARGE SCALE GENOMIC DNA]</scope>
    <source>
        <strain evidence="1">HYR1</strain>
    </source>
</reference>
<dbReference type="AlphaFoldDB" id="A0A3M7SBL2"/>
<dbReference type="Proteomes" id="UP000276133">
    <property type="component" value="Unassembled WGS sequence"/>
</dbReference>
<accession>A0A3M7SBL2</accession>
<dbReference type="EMBL" id="REGN01001668">
    <property type="protein sequence ID" value="RNA33204.1"/>
    <property type="molecule type" value="Genomic_DNA"/>
</dbReference>
<evidence type="ECO:0000313" key="1">
    <source>
        <dbReference type="EMBL" id="RNA33204.1"/>
    </source>
</evidence>
<evidence type="ECO:0000313" key="2">
    <source>
        <dbReference type="Proteomes" id="UP000276133"/>
    </source>
</evidence>
<proteinExistence type="predicted"/>